<dbReference type="EMBL" id="BOLY01000009">
    <property type="protein sequence ID" value="GIZ49573.1"/>
    <property type="molecule type" value="Genomic_DNA"/>
</dbReference>
<reference evidence="3 4" key="1">
    <citation type="submission" date="2021-01" db="EMBL/GenBank/DDBJ databases">
        <title>Cercospora kikuchii MAFF 305040 whole genome shotgun sequence.</title>
        <authorList>
            <person name="Kashiwa T."/>
            <person name="Suzuki T."/>
        </authorList>
    </citation>
    <scope>NUCLEOTIDE SEQUENCE [LARGE SCALE GENOMIC DNA]</scope>
    <source>
        <strain evidence="3 4">MAFF 305040</strain>
    </source>
</reference>
<accession>A0A9P3L224</accession>
<protein>
    <submittedName>
        <fullName evidence="3">Uncharacterized protein</fullName>
    </submittedName>
</protein>
<feature type="signal peptide" evidence="2">
    <location>
        <begin position="1"/>
        <end position="18"/>
    </location>
</feature>
<organism evidence="3 4">
    <name type="scientific">Cercospora kikuchii</name>
    <dbReference type="NCBI Taxonomy" id="84275"/>
    <lineage>
        <taxon>Eukaryota</taxon>
        <taxon>Fungi</taxon>
        <taxon>Dikarya</taxon>
        <taxon>Ascomycota</taxon>
        <taxon>Pezizomycotina</taxon>
        <taxon>Dothideomycetes</taxon>
        <taxon>Dothideomycetidae</taxon>
        <taxon>Mycosphaerellales</taxon>
        <taxon>Mycosphaerellaceae</taxon>
        <taxon>Cercospora</taxon>
    </lineage>
</organism>
<evidence type="ECO:0000256" key="2">
    <source>
        <dbReference type="SAM" id="SignalP"/>
    </source>
</evidence>
<feature type="compositionally biased region" description="Low complexity" evidence="1">
    <location>
        <begin position="87"/>
        <end position="107"/>
    </location>
</feature>
<keyword evidence="4" id="KW-1185">Reference proteome</keyword>
<keyword evidence="2" id="KW-0732">Signal</keyword>
<dbReference type="Proteomes" id="UP000825890">
    <property type="component" value="Unassembled WGS sequence"/>
</dbReference>
<comment type="caution">
    <text evidence="3">The sequence shown here is derived from an EMBL/GenBank/DDBJ whole genome shotgun (WGS) entry which is preliminary data.</text>
</comment>
<evidence type="ECO:0000313" key="3">
    <source>
        <dbReference type="EMBL" id="GIZ49573.1"/>
    </source>
</evidence>
<sequence length="136" mass="12924">MQFTTIFASALAVTVVAALPQTTQENTENSPASYGSGSDSDSSATSPSTGSGSGSYSPSPYGGDNTTSPSPIYPITNGTSPSGGALPTGTGSASSPTGSAGFVASTGGASRSFGSSAAMGLVFVGGVALVSSSFDT</sequence>
<evidence type="ECO:0000313" key="4">
    <source>
        <dbReference type="Proteomes" id="UP000825890"/>
    </source>
</evidence>
<dbReference type="AlphaFoldDB" id="A0A9P3L224"/>
<gene>
    <name evidence="3" type="ORF">CKM354_001260300</name>
</gene>
<evidence type="ECO:0000256" key="1">
    <source>
        <dbReference type="SAM" id="MobiDB-lite"/>
    </source>
</evidence>
<dbReference type="GeneID" id="68298178"/>
<feature type="region of interest" description="Disordered" evidence="1">
    <location>
        <begin position="23"/>
        <end position="107"/>
    </location>
</feature>
<name>A0A9P3L224_9PEZI</name>
<feature type="chain" id="PRO_5040182683" evidence="2">
    <location>
        <begin position="19"/>
        <end position="136"/>
    </location>
</feature>
<feature type="compositionally biased region" description="Polar residues" evidence="1">
    <location>
        <begin position="65"/>
        <end position="82"/>
    </location>
</feature>
<dbReference type="RefSeq" id="XP_044664060.1">
    <property type="nucleotide sequence ID" value="XM_044808125.1"/>
</dbReference>
<feature type="compositionally biased region" description="Low complexity" evidence="1">
    <location>
        <begin position="30"/>
        <end position="64"/>
    </location>
</feature>
<proteinExistence type="predicted"/>